<dbReference type="EC" id="3.8.1.8" evidence="3"/>
<evidence type="ECO:0000313" key="4">
    <source>
        <dbReference type="Proteomes" id="UP000199426"/>
    </source>
</evidence>
<dbReference type="Proteomes" id="UP000199426">
    <property type="component" value="Unassembled WGS sequence"/>
</dbReference>
<evidence type="ECO:0000313" key="5">
    <source>
        <dbReference type="Proteomes" id="UP000251670"/>
    </source>
</evidence>
<evidence type="ECO:0000313" key="3">
    <source>
        <dbReference type="EMBL" id="SQB26877.1"/>
    </source>
</evidence>
<protein>
    <submittedName>
        <fullName evidence="3">Atrazine chlorohydrolase</fullName>
        <ecNumber evidence="3">3.8.1.8</ecNumber>
    </submittedName>
    <submittedName>
        <fullName evidence="2">Cytosine/adenosine deaminase</fullName>
    </submittedName>
</protein>
<dbReference type="PANTHER" id="PTHR43794:SF5">
    <property type="entry name" value="CHLOROHYDROLASE FAMILY PROTEIN"/>
    <property type="match status" value="1"/>
</dbReference>
<dbReference type="OrthoDB" id="9767366at2"/>
<dbReference type="InterPro" id="IPR006680">
    <property type="entry name" value="Amidohydro-rel"/>
</dbReference>
<dbReference type="Gene3D" id="2.30.40.10">
    <property type="entry name" value="Urease, subunit C, domain 1"/>
    <property type="match status" value="1"/>
</dbReference>
<keyword evidence="4" id="KW-1185">Reference proteome</keyword>
<dbReference type="NCBIfam" id="NF006056">
    <property type="entry name" value="PRK08204.1"/>
    <property type="match status" value="1"/>
</dbReference>
<dbReference type="GO" id="GO:0018788">
    <property type="term" value="F:atrazine chlorohydrolase activity"/>
    <property type="evidence" value="ECO:0007669"/>
    <property type="project" value="UniProtKB-EC"/>
</dbReference>
<keyword evidence="3" id="KW-0378">Hydrolase</keyword>
<dbReference type="InterPro" id="IPR032466">
    <property type="entry name" value="Metal_Hydrolase"/>
</dbReference>
<dbReference type="EMBL" id="FNEG01000001">
    <property type="protein sequence ID" value="SDI37581.1"/>
    <property type="molecule type" value="Genomic_DNA"/>
</dbReference>
<name>A0A2X2VJE1_CHRJE</name>
<dbReference type="SUPFAM" id="SSF51556">
    <property type="entry name" value="Metallo-dependent hydrolases"/>
    <property type="match status" value="1"/>
</dbReference>
<evidence type="ECO:0000313" key="2">
    <source>
        <dbReference type="EMBL" id="SDI37581.1"/>
    </source>
</evidence>
<accession>A0A2X2VJE1</accession>
<dbReference type="SUPFAM" id="SSF51338">
    <property type="entry name" value="Composite domain of metallo-dependent hydrolases"/>
    <property type="match status" value="1"/>
</dbReference>
<dbReference type="RefSeq" id="WP_089734121.1">
    <property type="nucleotide sequence ID" value="NZ_FNEG01000001.1"/>
</dbReference>
<gene>
    <name evidence="3" type="primary">atzA</name>
    <name evidence="3" type="ORF">NCTC13492_00555</name>
    <name evidence="2" type="ORF">SAMN05421542_1015</name>
</gene>
<dbReference type="InterPro" id="IPR050287">
    <property type="entry name" value="MTA/SAH_deaminase"/>
</dbReference>
<dbReference type="InterPro" id="IPR011059">
    <property type="entry name" value="Metal-dep_hydrolase_composite"/>
</dbReference>
<dbReference type="EMBL" id="UAWB01000002">
    <property type="protein sequence ID" value="SQB26877.1"/>
    <property type="molecule type" value="Genomic_DNA"/>
</dbReference>
<dbReference type="Gene3D" id="3.20.20.140">
    <property type="entry name" value="Metal-dependent hydrolases"/>
    <property type="match status" value="1"/>
</dbReference>
<dbReference type="Proteomes" id="UP000251670">
    <property type="component" value="Unassembled WGS sequence"/>
</dbReference>
<sequence length="493" mass="53707">MERRNFFKIAGMATIAGLIDTQLGWAQKAVEHGQKYIHDKEGDKLLIKGAQIITMDPGNTILLGDILIQNGKIKKIAKHIQEENCRIIEADGKFVLPGFINTHNHMWEGITRGFSAAMTMPEYMDWLIKKIGPALTPEDVYLGTLIAALEQINAGVTTALDWAHATNSPEFADAGVDALQESGIRAVYAYGLLGPSFRYPYSDGAGGKKYLEDLYRMKKERLTSGDALVTLGIATTVPENKDVNKLKTEARVAEELDALLTMHIGPLPSRDSGAMRISDLHAMGIMNRRFNFVHGNDITEKEFLYIKEAGASLSVTPEVEWQMGHGVPPLLQSSQADIILALGTDVSASVSNDMFAQMRSAYSTTLGMAHQKAAGENKVYAHKLPVALKDILAWGTVGGARALGLDHITGSLEVGKQADLILIENKAMNMIPAIDPIAAIVLQAHPGNVDTVIIGGRILKEKGKLLHHQISSDMMLSKIQSASERLYTKSMKS</sequence>
<dbReference type="PANTHER" id="PTHR43794">
    <property type="entry name" value="AMINOHYDROLASE SSNA-RELATED"/>
    <property type="match status" value="1"/>
</dbReference>
<organism evidence="3 5">
    <name type="scientific">Chryseobacterium jejuense</name>
    <dbReference type="NCBI Taxonomy" id="445960"/>
    <lineage>
        <taxon>Bacteria</taxon>
        <taxon>Pseudomonadati</taxon>
        <taxon>Bacteroidota</taxon>
        <taxon>Flavobacteriia</taxon>
        <taxon>Flavobacteriales</taxon>
        <taxon>Weeksellaceae</taxon>
        <taxon>Chryseobacterium group</taxon>
        <taxon>Chryseobacterium</taxon>
    </lineage>
</organism>
<feature type="domain" description="Amidohydrolase-related" evidence="1">
    <location>
        <begin position="94"/>
        <end position="458"/>
    </location>
</feature>
<reference evidence="3 5" key="2">
    <citation type="submission" date="2018-06" db="EMBL/GenBank/DDBJ databases">
        <authorList>
            <consortium name="Pathogen Informatics"/>
            <person name="Doyle S."/>
        </authorList>
    </citation>
    <scope>NUCLEOTIDE SEQUENCE [LARGE SCALE GENOMIC DNA]</scope>
    <source>
        <strain evidence="3 5">NCTC13492</strain>
    </source>
</reference>
<dbReference type="STRING" id="445960.SAMN05421542_1015"/>
<evidence type="ECO:0000259" key="1">
    <source>
        <dbReference type="Pfam" id="PF01979"/>
    </source>
</evidence>
<reference evidence="2 4" key="1">
    <citation type="submission" date="2016-10" db="EMBL/GenBank/DDBJ databases">
        <authorList>
            <person name="Varghese N."/>
            <person name="Submissions S."/>
        </authorList>
    </citation>
    <scope>NUCLEOTIDE SEQUENCE [LARGE SCALE GENOMIC DNA]</scope>
    <source>
        <strain evidence="2 4">DSM 19299</strain>
    </source>
</reference>
<dbReference type="AlphaFoldDB" id="A0A2X2VJE1"/>
<dbReference type="Pfam" id="PF01979">
    <property type="entry name" value="Amidohydro_1"/>
    <property type="match status" value="1"/>
</dbReference>
<proteinExistence type="predicted"/>
<dbReference type="GO" id="GO:0016810">
    <property type="term" value="F:hydrolase activity, acting on carbon-nitrogen (but not peptide) bonds"/>
    <property type="evidence" value="ECO:0007669"/>
    <property type="project" value="InterPro"/>
</dbReference>